<keyword evidence="4" id="KW-1185">Reference proteome</keyword>
<keyword evidence="2" id="KW-0732">Signal</keyword>
<feature type="chain" id="PRO_5047439327" description="C-type lectin domain-containing protein" evidence="2">
    <location>
        <begin position="24"/>
        <end position="467"/>
    </location>
</feature>
<dbReference type="CDD" id="cd00037">
    <property type="entry name" value="CLECT"/>
    <property type="match status" value="1"/>
</dbReference>
<name>A0ABP1RBX7_9HEXA</name>
<proteinExistence type="predicted"/>
<sequence>MELLSRGVFQVFIVVLLTCFTHGKPKKTLDAKAKVLRPFHTTESSDYRISTYEASVDEAMEDCKNLGGKDYRLLILENSDENKLIAEMLTRQEISSVWTAGKKTDNNEFGWSRSVNYADYTEMKYRDFYLNETILKRDFNPRRDRRSINNGPLAGGNLTATSKCRSRIPPECRNPPRCNVTLPECSITTPDCTPISEQVCEAVRPECNAKCESCTVSTPTCYAQAQNCTVKTPKNCRVEPKGCTIKTLPCTATRPDCEVIPVPCHNVTIPAPCTTREPCIRNNSCVGEDCKCPIAICQVNATICPQPETHCKPAIVTCPDPIVICNENPEVICDPPEVDCPEPTVICTEAQVTCSSPIVSCPAVVTTCLPPQVSCPPPELICPPPEVECETPPGDCELISTPEPCEDETTTTPPPPTTAPPPPPTTTTEKPCSGCCCHCMVMKKSNDYRWGLEKCRIKHRFICEAPK</sequence>
<organism evidence="3 4">
    <name type="scientific">Orchesella dallaii</name>
    <dbReference type="NCBI Taxonomy" id="48710"/>
    <lineage>
        <taxon>Eukaryota</taxon>
        <taxon>Metazoa</taxon>
        <taxon>Ecdysozoa</taxon>
        <taxon>Arthropoda</taxon>
        <taxon>Hexapoda</taxon>
        <taxon>Collembola</taxon>
        <taxon>Entomobryomorpha</taxon>
        <taxon>Entomobryoidea</taxon>
        <taxon>Orchesellidae</taxon>
        <taxon>Orchesellinae</taxon>
        <taxon>Orchesella</taxon>
    </lineage>
</organism>
<protein>
    <recommendedName>
        <fullName evidence="5">C-type lectin domain-containing protein</fullName>
    </recommendedName>
</protein>
<dbReference type="SUPFAM" id="SSF56436">
    <property type="entry name" value="C-type lectin-like"/>
    <property type="match status" value="1"/>
</dbReference>
<gene>
    <name evidence="3" type="ORF">ODALV1_LOCUS21101</name>
</gene>
<evidence type="ECO:0008006" key="5">
    <source>
        <dbReference type="Google" id="ProtNLM"/>
    </source>
</evidence>
<accession>A0ABP1RBX7</accession>
<feature type="region of interest" description="Disordered" evidence="1">
    <location>
        <begin position="404"/>
        <end position="425"/>
    </location>
</feature>
<dbReference type="InterPro" id="IPR016186">
    <property type="entry name" value="C-type_lectin-like/link_sf"/>
</dbReference>
<feature type="compositionally biased region" description="Pro residues" evidence="1">
    <location>
        <begin position="412"/>
        <end position="425"/>
    </location>
</feature>
<evidence type="ECO:0000256" key="1">
    <source>
        <dbReference type="SAM" id="MobiDB-lite"/>
    </source>
</evidence>
<evidence type="ECO:0000256" key="2">
    <source>
        <dbReference type="SAM" id="SignalP"/>
    </source>
</evidence>
<dbReference type="Proteomes" id="UP001642540">
    <property type="component" value="Unassembled WGS sequence"/>
</dbReference>
<dbReference type="InterPro" id="IPR016187">
    <property type="entry name" value="CTDL_fold"/>
</dbReference>
<comment type="caution">
    <text evidence="3">The sequence shown here is derived from an EMBL/GenBank/DDBJ whole genome shotgun (WGS) entry which is preliminary data.</text>
</comment>
<feature type="signal peptide" evidence="2">
    <location>
        <begin position="1"/>
        <end position="23"/>
    </location>
</feature>
<evidence type="ECO:0000313" key="3">
    <source>
        <dbReference type="EMBL" id="CAL8125733.1"/>
    </source>
</evidence>
<reference evidence="3 4" key="1">
    <citation type="submission" date="2024-08" db="EMBL/GenBank/DDBJ databases">
        <authorList>
            <person name="Cucini C."/>
            <person name="Frati F."/>
        </authorList>
    </citation>
    <scope>NUCLEOTIDE SEQUENCE [LARGE SCALE GENOMIC DNA]</scope>
</reference>
<dbReference type="EMBL" id="CAXLJM020000069">
    <property type="protein sequence ID" value="CAL8125733.1"/>
    <property type="molecule type" value="Genomic_DNA"/>
</dbReference>
<dbReference type="Gene3D" id="3.10.100.10">
    <property type="entry name" value="Mannose-Binding Protein A, subunit A"/>
    <property type="match status" value="1"/>
</dbReference>
<evidence type="ECO:0000313" key="4">
    <source>
        <dbReference type="Proteomes" id="UP001642540"/>
    </source>
</evidence>